<dbReference type="InterPro" id="IPR012337">
    <property type="entry name" value="RNaseH-like_sf"/>
</dbReference>
<name>A0ABN8UHW5_9BACL</name>
<dbReference type="CDD" id="cd06127">
    <property type="entry name" value="DEDDh"/>
    <property type="match status" value="1"/>
</dbReference>
<evidence type="ECO:0000313" key="3">
    <source>
        <dbReference type="Proteomes" id="UP001154322"/>
    </source>
</evidence>
<keyword evidence="2" id="KW-0378">Hydrolase</keyword>
<keyword evidence="2" id="KW-0269">Exonuclease</keyword>
<dbReference type="PANTHER" id="PTHR30231">
    <property type="entry name" value="DNA POLYMERASE III SUBUNIT EPSILON"/>
    <property type="match status" value="1"/>
</dbReference>
<gene>
    <name evidence="2" type="ORF">WJ0W_006686</name>
</gene>
<dbReference type="PANTHER" id="PTHR30231:SF41">
    <property type="entry name" value="DNA POLYMERASE III SUBUNIT EPSILON"/>
    <property type="match status" value="1"/>
</dbReference>
<dbReference type="SMART" id="SM00479">
    <property type="entry name" value="EXOIII"/>
    <property type="match status" value="1"/>
</dbReference>
<comment type="caution">
    <text evidence="2">The sequence shown here is derived from an EMBL/GenBank/DDBJ whole genome shotgun (WGS) entry which is preliminary data.</text>
</comment>
<keyword evidence="2" id="KW-0540">Nuclease</keyword>
<accession>A0ABN8UHW5</accession>
<evidence type="ECO:0000313" key="2">
    <source>
        <dbReference type="EMBL" id="CAH8249501.1"/>
    </source>
</evidence>
<reference evidence="2" key="1">
    <citation type="submission" date="2022-06" db="EMBL/GenBank/DDBJ databases">
        <authorList>
            <person name="Dietemann V."/>
            <person name="Ory F."/>
            <person name="Dainat B."/>
            <person name="Oberhansli S."/>
        </authorList>
    </citation>
    <scope>NUCLEOTIDE SEQUENCE</scope>
    <source>
        <strain evidence="2">Ena-SAMPLE-TAB-26-04-2022-14:26:32:270-5432</strain>
    </source>
</reference>
<dbReference type="Gene3D" id="3.30.420.10">
    <property type="entry name" value="Ribonuclease H-like superfamily/Ribonuclease H"/>
    <property type="match status" value="1"/>
</dbReference>
<keyword evidence="3" id="KW-1185">Reference proteome</keyword>
<dbReference type="GO" id="GO:0004527">
    <property type="term" value="F:exonuclease activity"/>
    <property type="evidence" value="ECO:0007669"/>
    <property type="project" value="UniProtKB-KW"/>
</dbReference>
<proteinExistence type="predicted"/>
<feature type="domain" description="Exonuclease" evidence="1">
    <location>
        <begin position="162"/>
        <end position="329"/>
    </location>
</feature>
<sequence>MSQLILAMELFQDEHQVRMTFYCNIQDIKEGYMYINLGKLDPIKAIWTGLGVVLSRLAKQYRDRELRLAFPSAYLQLDGGELKHEAMRVMNLFNSWEFISDSEYQKSLKNVNLIGIKSEYPINFLKGYSLSEYEELLAAATTNKEIYSINAVYYNGASLPPSGACLDFESTSTYIKYARVIEFGALKFTNGEITDTIQSLINPKMKIPKAVRNLTGIAQCEVDRAPYSYEAMKKIVHFLEDCECLVGHNILYDFSLLDLYCQRFKLPRLNIKLICTRRLAKEANLVVKDYKLETLLQLYGITNERPHRALPDSKASFHLLKKIYGESFLI</sequence>
<dbReference type="Proteomes" id="UP001154322">
    <property type="component" value="Unassembled WGS sequence"/>
</dbReference>
<dbReference type="InterPro" id="IPR013520">
    <property type="entry name" value="Ribonucl_H"/>
</dbReference>
<dbReference type="InterPro" id="IPR036397">
    <property type="entry name" value="RNaseH_sf"/>
</dbReference>
<dbReference type="Pfam" id="PF00929">
    <property type="entry name" value="RNase_T"/>
    <property type="match status" value="1"/>
</dbReference>
<dbReference type="RefSeq" id="WP_213430279.1">
    <property type="nucleotide sequence ID" value="NZ_AP031286.1"/>
</dbReference>
<dbReference type="EMBL" id="CALYLO010000017">
    <property type="protein sequence ID" value="CAH8249501.1"/>
    <property type="molecule type" value="Genomic_DNA"/>
</dbReference>
<organism evidence="2 3">
    <name type="scientific">Paenibacillus melissococcoides</name>
    <dbReference type="NCBI Taxonomy" id="2912268"/>
    <lineage>
        <taxon>Bacteria</taxon>
        <taxon>Bacillati</taxon>
        <taxon>Bacillota</taxon>
        <taxon>Bacilli</taxon>
        <taxon>Bacillales</taxon>
        <taxon>Paenibacillaceae</taxon>
        <taxon>Paenibacillus</taxon>
    </lineage>
</organism>
<evidence type="ECO:0000259" key="1">
    <source>
        <dbReference type="SMART" id="SM00479"/>
    </source>
</evidence>
<protein>
    <submittedName>
        <fullName evidence="2">3'-5' exonuclease</fullName>
    </submittedName>
</protein>
<dbReference type="SUPFAM" id="SSF53098">
    <property type="entry name" value="Ribonuclease H-like"/>
    <property type="match status" value="1"/>
</dbReference>